<dbReference type="RefSeq" id="WP_039714281.1">
    <property type="nucleotide sequence ID" value="NZ_JTJC03000008.1"/>
</dbReference>
<keyword evidence="6" id="KW-0472">Membrane</keyword>
<keyword evidence="9" id="KW-0732">Signal</keyword>
<dbReference type="GO" id="GO:0015562">
    <property type="term" value="F:efflux transmembrane transporter activity"/>
    <property type="evidence" value="ECO:0007669"/>
    <property type="project" value="InterPro"/>
</dbReference>
<evidence type="ECO:0000256" key="4">
    <source>
        <dbReference type="ARBA" id="ARBA00022452"/>
    </source>
</evidence>
<evidence type="ECO:0000256" key="6">
    <source>
        <dbReference type="ARBA" id="ARBA00023136"/>
    </source>
</evidence>
<evidence type="ECO:0000256" key="3">
    <source>
        <dbReference type="ARBA" id="ARBA00022448"/>
    </source>
</evidence>
<name>A0A9X5I6W5_9CYAN</name>
<evidence type="ECO:0000313" key="10">
    <source>
        <dbReference type="EMBL" id="NHC37500.1"/>
    </source>
</evidence>
<dbReference type="SUPFAM" id="SSF56954">
    <property type="entry name" value="Outer membrane efflux proteins (OEP)"/>
    <property type="match status" value="1"/>
</dbReference>
<feature type="signal peptide" evidence="9">
    <location>
        <begin position="1"/>
        <end position="19"/>
    </location>
</feature>
<dbReference type="InterPro" id="IPR051906">
    <property type="entry name" value="TolC-like"/>
</dbReference>
<dbReference type="OrthoDB" id="501974at2"/>
<dbReference type="GO" id="GO:0015288">
    <property type="term" value="F:porin activity"/>
    <property type="evidence" value="ECO:0007669"/>
    <property type="project" value="TreeGrafter"/>
</dbReference>
<comment type="caution">
    <text evidence="10">The sequence shown here is derived from an EMBL/GenBank/DDBJ whole genome shotgun (WGS) entry which is preliminary data.</text>
</comment>
<proteinExistence type="inferred from homology"/>
<protein>
    <submittedName>
        <fullName evidence="10">TolC family protein</fullName>
    </submittedName>
</protein>
<sequence>MKQQHLFLVRNFCSSLAVALLATELIKIEPAPAIASETPSVDNAIAMKSEPSKTQSIKATKQAYLQANGSFHHSQASVLLSNQEIGSRESGVGSRGKRAEEQRGRGVEEHQPSSRHVAPASTVNRQPSTINRQPSTVNHQPSTINRQLPTTVSQQPTTKPKPAQPPANSQLNDRKAQIPSYLNPNPNPLRFPTKPEEVQVVGAQPITFQQALDLAQRNSTQLREARLNVERSQAQLRQALAAEYPRLDLGAGVTNTGRYLFSEEPEPSFFQPDIDNSDTDVSGNLSLSYDLFTSGLRPANIRAAEEQLRFNRLDLERTQEELRLNVANDYYELQRADEQVRIQRSSVNNAQASLRDAQALEQAGVGTRFAVLQAQVQLAQATQRLTDALSQQRIARRQIATRINLNDSIVVTAADPVGVAGQWNFSLEDSIVLAFRNRAELEQQLAQRNISEQQRRAALAELGPRISLAAEYNLSDTFDDGTNFEDGYSLGGRLNLSLFDGGAARARARQEEADIAIAETNFAGQRNQIRFEVEQAFSQLQSNLENIQTTSVALEQSREALRLARLRFQAGVGTQTEVIDAEDDLTQAEGDRVNAILNYNRALAQIQRSISSGQQR</sequence>
<evidence type="ECO:0000256" key="5">
    <source>
        <dbReference type="ARBA" id="ARBA00022692"/>
    </source>
</evidence>
<dbReference type="PANTHER" id="PTHR30026">
    <property type="entry name" value="OUTER MEMBRANE PROTEIN TOLC"/>
    <property type="match status" value="1"/>
</dbReference>
<gene>
    <name evidence="10" type="ORF">QH73_0023165</name>
</gene>
<dbReference type="Gene3D" id="1.20.1600.10">
    <property type="entry name" value="Outer membrane efflux proteins (OEP)"/>
    <property type="match status" value="1"/>
</dbReference>
<comment type="similarity">
    <text evidence="2">Belongs to the outer membrane factor (OMF) (TC 1.B.17) family.</text>
</comment>
<dbReference type="Pfam" id="PF02321">
    <property type="entry name" value="OEP"/>
    <property type="match status" value="2"/>
</dbReference>
<dbReference type="AlphaFoldDB" id="A0A9X5I6W5"/>
<dbReference type="Proteomes" id="UP000031532">
    <property type="component" value="Unassembled WGS sequence"/>
</dbReference>
<dbReference type="PANTHER" id="PTHR30026:SF21">
    <property type="entry name" value="SLR1270 PROTEIN"/>
    <property type="match status" value="1"/>
</dbReference>
<comment type="subcellular location">
    <subcellularLocation>
        <location evidence="1">Cell outer membrane</location>
    </subcellularLocation>
</comment>
<feature type="region of interest" description="Disordered" evidence="8">
    <location>
        <begin position="82"/>
        <end position="172"/>
    </location>
</feature>
<dbReference type="GO" id="GO:0009279">
    <property type="term" value="C:cell outer membrane"/>
    <property type="evidence" value="ECO:0007669"/>
    <property type="project" value="UniProtKB-SubCell"/>
</dbReference>
<dbReference type="InterPro" id="IPR003423">
    <property type="entry name" value="OMP_efflux"/>
</dbReference>
<evidence type="ECO:0000256" key="8">
    <source>
        <dbReference type="SAM" id="MobiDB-lite"/>
    </source>
</evidence>
<evidence type="ECO:0000256" key="9">
    <source>
        <dbReference type="SAM" id="SignalP"/>
    </source>
</evidence>
<keyword evidence="4" id="KW-1134">Transmembrane beta strand</keyword>
<evidence type="ECO:0000313" key="11">
    <source>
        <dbReference type="Proteomes" id="UP000031532"/>
    </source>
</evidence>
<accession>A0A9X5I6W5</accession>
<keyword evidence="3" id="KW-0813">Transport</keyword>
<evidence type="ECO:0000256" key="7">
    <source>
        <dbReference type="ARBA" id="ARBA00023237"/>
    </source>
</evidence>
<feature type="chain" id="PRO_5040926477" evidence="9">
    <location>
        <begin position="20"/>
        <end position="616"/>
    </location>
</feature>
<keyword evidence="5" id="KW-0812">Transmembrane</keyword>
<feature type="compositionally biased region" description="Polar residues" evidence="8">
    <location>
        <begin position="121"/>
        <end position="153"/>
    </location>
</feature>
<feature type="compositionally biased region" description="Basic and acidic residues" evidence="8">
    <location>
        <begin position="97"/>
        <end position="112"/>
    </location>
</feature>
<reference evidence="10 11" key="1">
    <citation type="journal article" date="2015" name="Genome Announc.">
        <title>Draft Genome Sequence of the Terrestrial Cyanobacterium Scytonema millei VB511283, Isolated from Eastern India.</title>
        <authorList>
            <person name="Sen D."/>
            <person name="Chandrababunaidu M.M."/>
            <person name="Singh D."/>
            <person name="Sanghi N."/>
            <person name="Ghorai A."/>
            <person name="Mishra G.P."/>
            <person name="Madduluri M."/>
            <person name="Adhikary S.P."/>
            <person name="Tripathy S."/>
        </authorList>
    </citation>
    <scope>NUCLEOTIDE SEQUENCE [LARGE SCALE GENOMIC DNA]</scope>
    <source>
        <strain evidence="10 11">VB511283</strain>
    </source>
</reference>
<organism evidence="10 11">
    <name type="scientific">Scytonema millei VB511283</name>
    <dbReference type="NCBI Taxonomy" id="1245923"/>
    <lineage>
        <taxon>Bacteria</taxon>
        <taxon>Bacillati</taxon>
        <taxon>Cyanobacteriota</taxon>
        <taxon>Cyanophyceae</taxon>
        <taxon>Nostocales</taxon>
        <taxon>Scytonemataceae</taxon>
        <taxon>Scytonema</taxon>
    </lineage>
</organism>
<dbReference type="EMBL" id="JTJC03000008">
    <property type="protein sequence ID" value="NHC37500.1"/>
    <property type="molecule type" value="Genomic_DNA"/>
</dbReference>
<evidence type="ECO:0000256" key="1">
    <source>
        <dbReference type="ARBA" id="ARBA00004442"/>
    </source>
</evidence>
<keyword evidence="7" id="KW-0998">Cell outer membrane</keyword>
<dbReference type="GO" id="GO:1990281">
    <property type="term" value="C:efflux pump complex"/>
    <property type="evidence" value="ECO:0007669"/>
    <property type="project" value="TreeGrafter"/>
</dbReference>
<evidence type="ECO:0000256" key="2">
    <source>
        <dbReference type="ARBA" id="ARBA00007613"/>
    </source>
</evidence>
<keyword evidence="11" id="KW-1185">Reference proteome</keyword>